<dbReference type="RefSeq" id="WP_185008460.1">
    <property type="nucleotide sequence ID" value="NZ_BAAAUI010000014.1"/>
</dbReference>
<keyword evidence="1" id="KW-0675">Receptor</keyword>
<evidence type="ECO:0000313" key="2">
    <source>
        <dbReference type="Proteomes" id="UP000533598"/>
    </source>
</evidence>
<dbReference type="PROSITE" id="PS51318">
    <property type="entry name" value="TAT"/>
    <property type="match status" value="1"/>
</dbReference>
<dbReference type="SUPFAM" id="SSF53850">
    <property type="entry name" value="Periplasmic binding protein-like II"/>
    <property type="match status" value="1"/>
</dbReference>
<accession>A0A7W7FY43</accession>
<evidence type="ECO:0000313" key="1">
    <source>
        <dbReference type="EMBL" id="MBB4681695.1"/>
    </source>
</evidence>
<dbReference type="NCBIfam" id="TIGR02122">
    <property type="entry name" value="TRAP_TAXI"/>
    <property type="match status" value="1"/>
</dbReference>
<dbReference type="Proteomes" id="UP000533598">
    <property type="component" value="Unassembled WGS sequence"/>
</dbReference>
<keyword evidence="2" id="KW-1185">Reference proteome</keyword>
<comment type="caution">
    <text evidence="1">The sequence shown here is derived from an EMBL/GenBank/DDBJ whole genome shotgun (WGS) entry which is preliminary data.</text>
</comment>
<name>A0A7W7FY43_9PSEU</name>
<dbReference type="Gene3D" id="3.40.190.10">
    <property type="entry name" value="Periplasmic binding protein-like II"/>
    <property type="match status" value="2"/>
</dbReference>
<sequence length="318" mass="33731">MPHPALTRRALLLGGAGALVTATVGSCTPSTLPDLPELILATGPPGAVYREIGGALADELQKYLQRTAVRTRPSGASVENLTLLSSNQAQLGFVSLDAMLARQTSPVLGVSAVGRLYDSFLHLVVLNNSKVRTAKDLPGRRVAIGAAGSGTEYTVEKLRRIAGLNFNEVRLTQAEAAKQLEEGAIDAFFTLTGIPTPAISEMIRRQVAIRLVPLAEQAEVLASGDSSAYVPATIPKTTYGTYVQPARTVSVPNLLVAREDLPAEVVKIVANTVFSQADSIAINHPEARRINRSTGIATGPVPLHPGAAAWFREYKRLV</sequence>
<protein>
    <submittedName>
        <fullName evidence="1">TRAP transporter TAXI family solute receptor</fullName>
    </submittedName>
</protein>
<dbReference type="InterPro" id="IPR011852">
    <property type="entry name" value="TRAP_TAXI"/>
</dbReference>
<gene>
    <name evidence="1" type="ORF">HNR67_007813</name>
</gene>
<dbReference type="AlphaFoldDB" id="A0A7W7FY43"/>
<dbReference type="Pfam" id="PF16868">
    <property type="entry name" value="NMT1_3"/>
    <property type="match status" value="1"/>
</dbReference>
<dbReference type="PANTHER" id="PTHR42941:SF1">
    <property type="entry name" value="SLL1037 PROTEIN"/>
    <property type="match status" value="1"/>
</dbReference>
<reference evidence="1 2" key="1">
    <citation type="submission" date="2020-08" db="EMBL/GenBank/DDBJ databases">
        <title>Sequencing the genomes of 1000 actinobacteria strains.</title>
        <authorList>
            <person name="Klenk H.-P."/>
        </authorList>
    </citation>
    <scope>NUCLEOTIDE SEQUENCE [LARGE SCALE GENOMIC DNA]</scope>
    <source>
        <strain evidence="1 2">DSM 44230</strain>
    </source>
</reference>
<dbReference type="PANTHER" id="PTHR42941">
    <property type="entry name" value="SLL1037 PROTEIN"/>
    <property type="match status" value="1"/>
</dbReference>
<dbReference type="InterPro" id="IPR006311">
    <property type="entry name" value="TAT_signal"/>
</dbReference>
<organism evidence="1 2">
    <name type="scientific">Crossiella cryophila</name>
    <dbReference type="NCBI Taxonomy" id="43355"/>
    <lineage>
        <taxon>Bacteria</taxon>
        <taxon>Bacillati</taxon>
        <taxon>Actinomycetota</taxon>
        <taxon>Actinomycetes</taxon>
        <taxon>Pseudonocardiales</taxon>
        <taxon>Pseudonocardiaceae</taxon>
        <taxon>Crossiella</taxon>
    </lineage>
</organism>
<proteinExistence type="predicted"/>
<dbReference type="EMBL" id="JACHMH010000001">
    <property type="protein sequence ID" value="MBB4681695.1"/>
    <property type="molecule type" value="Genomic_DNA"/>
</dbReference>